<evidence type="ECO:0000259" key="7">
    <source>
        <dbReference type="PROSITE" id="PS50850"/>
    </source>
</evidence>
<evidence type="ECO:0000256" key="6">
    <source>
        <dbReference type="SAM" id="Phobius"/>
    </source>
</evidence>
<reference evidence="8 9" key="1">
    <citation type="submission" date="2019-10" db="EMBL/GenBank/DDBJ databases">
        <title>Dictyobacter vulcani sp. nov., within the class Ktedonobacteria, isolated from soil of volcanic Mt. Zao.</title>
        <authorList>
            <person name="Zheng Y."/>
            <person name="Wang C.M."/>
            <person name="Sakai Y."/>
            <person name="Abe K."/>
            <person name="Yokota A."/>
            <person name="Yabe S."/>
        </authorList>
    </citation>
    <scope>NUCLEOTIDE SEQUENCE [LARGE SCALE GENOMIC DNA]</scope>
    <source>
        <strain evidence="8 9">W12</strain>
    </source>
</reference>
<sequence>MVGAAEYAPLLLLSLFAGVWVDRMPRRRLLLASDVGQAVLIGSIPILFLQGLLHIEYLYGVAFLAGCFAVIFGIAYQAYLPELVSTEHLVEGNSKLAASEAIAEVAGPSIAGIILQILSAPLALFVDAASFLVSAICLTWIGKRPDPPVIRQQQSSPSIWKQIFEGLQRISQHPQLRAIAGCSSTLNFCETAILTVYTLYVINELHLSAVLLGLVLGIGSIGGLAGALLADRCTRRYGLGPVLLMSILLSGVGTVLAPLAHGPLFITVPLLIAGRFMIGFATSIYNINQISLRQITTPQSLQGRVNATIRFLAGGSVPLGALVGGASGMVIGARATILLGAIGITLSFCWLFFSPVRHLRKSLR</sequence>
<evidence type="ECO:0000313" key="9">
    <source>
        <dbReference type="Proteomes" id="UP000326912"/>
    </source>
</evidence>
<keyword evidence="4 6" id="KW-1133">Transmembrane helix</keyword>
<dbReference type="InterPro" id="IPR036259">
    <property type="entry name" value="MFS_trans_sf"/>
</dbReference>
<keyword evidence="9" id="KW-1185">Reference proteome</keyword>
<organism evidence="8 9">
    <name type="scientific">Dictyobacter vulcani</name>
    <dbReference type="NCBI Taxonomy" id="2607529"/>
    <lineage>
        <taxon>Bacteria</taxon>
        <taxon>Bacillati</taxon>
        <taxon>Chloroflexota</taxon>
        <taxon>Ktedonobacteria</taxon>
        <taxon>Ktedonobacterales</taxon>
        <taxon>Dictyobacteraceae</taxon>
        <taxon>Dictyobacter</taxon>
    </lineage>
</organism>
<feature type="transmembrane region" description="Helical" evidence="6">
    <location>
        <begin position="208"/>
        <end position="230"/>
    </location>
</feature>
<feature type="transmembrane region" description="Helical" evidence="6">
    <location>
        <begin position="308"/>
        <end position="331"/>
    </location>
</feature>
<accession>A0A5J4KQX1</accession>
<evidence type="ECO:0000256" key="3">
    <source>
        <dbReference type="ARBA" id="ARBA00022692"/>
    </source>
</evidence>
<keyword evidence="5 6" id="KW-0472">Membrane</keyword>
<evidence type="ECO:0000256" key="4">
    <source>
        <dbReference type="ARBA" id="ARBA00022989"/>
    </source>
</evidence>
<evidence type="ECO:0000256" key="2">
    <source>
        <dbReference type="ARBA" id="ARBA00022475"/>
    </source>
</evidence>
<feature type="transmembrane region" description="Helical" evidence="6">
    <location>
        <begin position="178"/>
        <end position="202"/>
    </location>
</feature>
<evidence type="ECO:0000256" key="1">
    <source>
        <dbReference type="ARBA" id="ARBA00004651"/>
    </source>
</evidence>
<dbReference type="AlphaFoldDB" id="A0A5J4KQX1"/>
<feature type="transmembrane region" description="Helical" evidence="6">
    <location>
        <begin position="57"/>
        <end position="80"/>
    </location>
</feature>
<gene>
    <name evidence="8" type="ORF">KDW_41650</name>
</gene>
<proteinExistence type="predicted"/>
<dbReference type="SUPFAM" id="SSF103473">
    <property type="entry name" value="MFS general substrate transporter"/>
    <property type="match status" value="1"/>
</dbReference>
<dbReference type="GO" id="GO:0005886">
    <property type="term" value="C:plasma membrane"/>
    <property type="evidence" value="ECO:0007669"/>
    <property type="project" value="UniProtKB-SubCell"/>
</dbReference>
<name>A0A5J4KQX1_9CHLR</name>
<dbReference type="PROSITE" id="PS50850">
    <property type="entry name" value="MFS"/>
    <property type="match status" value="2"/>
</dbReference>
<dbReference type="InterPro" id="IPR020846">
    <property type="entry name" value="MFS_dom"/>
</dbReference>
<comment type="caution">
    <text evidence="8">The sequence shown here is derived from an EMBL/GenBank/DDBJ whole genome shotgun (WGS) entry which is preliminary data.</text>
</comment>
<dbReference type="RefSeq" id="WP_162005440.1">
    <property type="nucleotide sequence ID" value="NZ_BKZW01000002.1"/>
</dbReference>
<keyword evidence="2" id="KW-1003">Cell membrane</keyword>
<feature type="transmembrane region" description="Helical" evidence="6">
    <location>
        <begin position="337"/>
        <end position="356"/>
    </location>
</feature>
<feature type="transmembrane region" description="Helical" evidence="6">
    <location>
        <begin position="242"/>
        <end position="260"/>
    </location>
</feature>
<feature type="transmembrane region" description="Helical" evidence="6">
    <location>
        <begin position="29"/>
        <end position="51"/>
    </location>
</feature>
<dbReference type="Pfam" id="PF07690">
    <property type="entry name" value="MFS_1"/>
    <property type="match status" value="1"/>
</dbReference>
<dbReference type="InterPro" id="IPR011701">
    <property type="entry name" value="MFS"/>
</dbReference>
<feature type="domain" description="Major facilitator superfamily (MFS) profile" evidence="7">
    <location>
        <begin position="1"/>
        <end position="146"/>
    </location>
</feature>
<dbReference type="PANTHER" id="PTHR23513">
    <property type="entry name" value="INTEGRAL MEMBRANE EFFLUX PROTEIN-RELATED"/>
    <property type="match status" value="1"/>
</dbReference>
<keyword evidence="3 6" id="KW-0812">Transmembrane</keyword>
<comment type="subcellular location">
    <subcellularLocation>
        <location evidence="1">Cell membrane</location>
        <topology evidence="1">Multi-pass membrane protein</topology>
    </subcellularLocation>
</comment>
<feature type="transmembrane region" description="Helical" evidence="6">
    <location>
        <begin position="6"/>
        <end position="22"/>
    </location>
</feature>
<dbReference type="Proteomes" id="UP000326912">
    <property type="component" value="Unassembled WGS sequence"/>
</dbReference>
<evidence type="ECO:0000256" key="5">
    <source>
        <dbReference type="ARBA" id="ARBA00023136"/>
    </source>
</evidence>
<feature type="transmembrane region" description="Helical" evidence="6">
    <location>
        <begin position="266"/>
        <end position="287"/>
    </location>
</feature>
<dbReference type="PANTHER" id="PTHR23513:SF6">
    <property type="entry name" value="MAJOR FACILITATOR SUPERFAMILY ASSOCIATED DOMAIN-CONTAINING PROTEIN"/>
    <property type="match status" value="1"/>
</dbReference>
<feature type="domain" description="Major facilitator superfamily (MFS) profile" evidence="7">
    <location>
        <begin position="176"/>
        <end position="364"/>
    </location>
</feature>
<dbReference type="GO" id="GO:0022857">
    <property type="term" value="F:transmembrane transporter activity"/>
    <property type="evidence" value="ECO:0007669"/>
    <property type="project" value="InterPro"/>
</dbReference>
<dbReference type="EMBL" id="BKZW01000002">
    <property type="protein sequence ID" value="GER90003.1"/>
    <property type="molecule type" value="Genomic_DNA"/>
</dbReference>
<evidence type="ECO:0000313" key="8">
    <source>
        <dbReference type="EMBL" id="GER90003.1"/>
    </source>
</evidence>
<dbReference type="CDD" id="cd06173">
    <property type="entry name" value="MFS_MefA_like"/>
    <property type="match status" value="1"/>
</dbReference>
<protein>
    <submittedName>
        <fullName evidence="8">MFS transporter</fullName>
    </submittedName>
</protein>
<dbReference type="Gene3D" id="1.20.1250.20">
    <property type="entry name" value="MFS general substrate transporter like domains"/>
    <property type="match status" value="1"/>
</dbReference>